<keyword evidence="10" id="KW-1185">Reference proteome</keyword>
<dbReference type="PANTHER" id="PTHR33653:SF1">
    <property type="entry name" value="RIBONUCLEASE VAPC2"/>
    <property type="match status" value="1"/>
</dbReference>
<dbReference type="SUPFAM" id="SSF88723">
    <property type="entry name" value="PIN domain-like"/>
    <property type="match status" value="1"/>
</dbReference>
<evidence type="ECO:0000256" key="3">
    <source>
        <dbReference type="ARBA" id="ARBA00022722"/>
    </source>
</evidence>
<comment type="similarity">
    <text evidence="7">Belongs to the PINc/VapC protein family.</text>
</comment>
<comment type="cofactor">
    <cofactor evidence="1">
        <name>Mg(2+)</name>
        <dbReference type="ChEBI" id="CHEBI:18420"/>
    </cofactor>
</comment>
<feature type="domain" description="PIN" evidence="8">
    <location>
        <begin position="14"/>
        <end position="120"/>
    </location>
</feature>
<keyword evidence="3" id="KW-0540">Nuclease</keyword>
<dbReference type="InterPro" id="IPR002716">
    <property type="entry name" value="PIN_dom"/>
</dbReference>
<keyword evidence="6" id="KW-0460">Magnesium</keyword>
<evidence type="ECO:0000313" key="10">
    <source>
        <dbReference type="Proteomes" id="UP001501475"/>
    </source>
</evidence>
<dbReference type="InterPro" id="IPR029060">
    <property type="entry name" value="PIN-like_dom_sf"/>
</dbReference>
<reference evidence="9 10" key="1">
    <citation type="journal article" date="2019" name="Int. J. Syst. Evol. Microbiol.">
        <title>The Global Catalogue of Microorganisms (GCM) 10K type strain sequencing project: providing services to taxonomists for standard genome sequencing and annotation.</title>
        <authorList>
            <consortium name="The Broad Institute Genomics Platform"/>
            <consortium name="The Broad Institute Genome Sequencing Center for Infectious Disease"/>
            <person name="Wu L."/>
            <person name="Ma J."/>
        </authorList>
    </citation>
    <scope>NUCLEOTIDE SEQUENCE [LARGE SCALE GENOMIC DNA]</scope>
    <source>
        <strain evidence="9 10">JCM 15591</strain>
    </source>
</reference>
<keyword evidence="5" id="KW-0378">Hydrolase</keyword>
<comment type="caution">
    <text evidence="9">The sequence shown here is derived from an EMBL/GenBank/DDBJ whole genome shotgun (WGS) entry which is preliminary data.</text>
</comment>
<protein>
    <recommendedName>
        <fullName evidence="8">PIN domain-containing protein</fullName>
    </recommendedName>
</protein>
<dbReference type="Proteomes" id="UP001501475">
    <property type="component" value="Unassembled WGS sequence"/>
</dbReference>
<keyword evidence="4" id="KW-0479">Metal-binding</keyword>
<name>A0ABN2KBY0_9MICO</name>
<evidence type="ECO:0000256" key="4">
    <source>
        <dbReference type="ARBA" id="ARBA00022723"/>
    </source>
</evidence>
<evidence type="ECO:0000256" key="1">
    <source>
        <dbReference type="ARBA" id="ARBA00001946"/>
    </source>
</evidence>
<evidence type="ECO:0000259" key="8">
    <source>
        <dbReference type="Pfam" id="PF01850"/>
    </source>
</evidence>
<evidence type="ECO:0000256" key="7">
    <source>
        <dbReference type="ARBA" id="ARBA00038093"/>
    </source>
</evidence>
<dbReference type="CDD" id="cd18732">
    <property type="entry name" value="PIN_MtVapC4-C5_like"/>
    <property type="match status" value="1"/>
</dbReference>
<proteinExistence type="inferred from homology"/>
<evidence type="ECO:0000256" key="2">
    <source>
        <dbReference type="ARBA" id="ARBA00022649"/>
    </source>
</evidence>
<dbReference type="EMBL" id="BAAAPN010000028">
    <property type="protein sequence ID" value="GAA1752654.1"/>
    <property type="molecule type" value="Genomic_DNA"/>
</dbReference>
<organism evidence="9 10">
    <name type="scientific">Nostocoides vanveenii</name>
    <dbReference type="NCBI Taxonomy" id="330835"/>
    <lineage>
        <taxon>Bacteria</taxon>
        <taxon>Bacillati</taxon>
        <taxon>Actinomycetota</taxon>
        <taxon>Actinomycetes</taxon>
        <taxon>Micrococcales</taxon>
        <taxon>Intrasporangiaceae</taxon>
        <taxon>Nostocoides</taxon>
    </lineage>
</organism>
<dbReference type="InterPro" id="IPR050556">
    <property type="entry name" value="Type_II_TA_system_RNase"/>
</dbReference>
<dbReference type="PANTHER" id="PTHR33653">
    <property type="entry name" value="RIBONUCLEASE VAPC2"/>
    <property type="match status" value="1"/>
</dbReference>
<sequence>MTVPVRDLRNNSAWVLAASLPDEPLISAITLAELSVGPLVARTSVERVARQPLLQQVEADFEPLAFDSAAARRFGAVAASLRSSGRKPAARAYDALIAAVAIANGLPLFTGNPDDFAGLAGLTVRTTEPDGRGA</sequence>
<dbReference type="Gene3D" id="3.40.50.1010">
    <property type="entry name" value="5'-nuclease"/>
    <property type="match status" value="1"/>
</dbReference>
<dbReference type="Pfam" id="PF01850">
    <property type="entry name" value="PIN"/>
    <property type="match status" value="1"/>
</dbReference>
<evidence type="ECO:0000256" key="6">
    <source>
        <dbReference type="ARBA" id="ARBA00022842"/>
    </source>
</evidence>
<evidence type="ECO:0000313" key="9">
    <source>
        <dbReference type="EMBL" id="GAA1752654.1"/>
    </source>
</evidence>
<accession>A0ABN2KBY0</accession>
<gene>
    <name evidence="9" type="ORF">GCM10009810_10850</name>
</gene>
<dbReference type="RefSeq" id="WP_344063202.1">
    <property type="nucleotide sequence ID" value="NZ_BAAAPN010000028.1"/>
</dbReference>
<keyword evidence="2" id="KW-1277">Toxin-antitoxin system</keyword>
<evidence type="ECO:0000256" key="5">
    <source>
        <dbReference type="ARBA" id="ARBA00022801"/>
    </source>
</evidence>